<dbReference type="PANTHER" id="PTHR43798:SF33">
    <property type="entry name" value="HYDROLASE, PUTATIVE (AFU_ORTHOLOGUE AFUA_2G14860)-RELATED"/>
    <property type="match status" value="1"/>
</dbReference>
<dbReference type="InterPro" id="IPR029058">
    <property type="entry name" value="AB_hydrolase_fold"/>
</dbReference>
<dbReference type="InterPro" id="IPR050266">
    <property type="entry name" value="AB_hydrolase_sf"/>
</dbReference>
<dbReference type="PANTHER" id="PTHR43798">
    <property type="entry name" value="MONOACYLGLYCEROL LIPASE"/>
    <property type="match status" value="1"/>
</dbReference>
<dbReference type="AlphaFoldDB" id="A0A1V6T0N6"/>
<dbReference type="GO" id="GO:0016020">
    <property type="term" value="C:membrane"/>
    <property type="evidence" value="ECO:0007669"/>
    <property type="project" value="TreeGrafter"/>
</dbReference>
<comment type="caution">
    <text evidence="2">The sequence shown here is derived from an EMBL/GenBank/DDBJ whole genome shotgun (WGS) entry which is preliminary data.</text>
</comment>
<evidence type="ECO:0000313" key="2">
    <source>
        <dbReference type="EMBL" id="OQE19510.1"/>
    </source>
</evidence>
<dbReference type="Gene3D" id="3.40.50.1820">
    <property type="entry name" value="alpha/beta hydrolase"/>
    <property type="match status" value="1"/>
</dbReference>
<keyword evidence="3" id="KW-1185">Reference proteome</keyword>
<dbReference type="Pfam" id="PF00561">
    <property type="entry name" value="Abhydrolase_1"/>
    <property type="match status" value="1"/>
</dbReference>
<reference evidence="3" key="1">
    <citation type="journal article" date="2017" name="Nat. Microbiol.">
        <title>Global analysis of biosynthetic gene clusters reveals vast potential of secondary metabolite production in Penicillium species.</title>
        <authorList>
            <person name="Nielsen J.C."/>
            <person name="Grijseels S."/>
            <person name="Prigent S."/>
            <person name="Ji B."/>
            <person name="Dainat J."/>
            <person name="Nielsen K.F."/>
            <person name="Frisvad J.C."/>
            <person name="Workman M."/>
            <person name="Nielsen J."/>
        </authorList>
    </citation>
    <scope>NUCLEOTIDE SEQUENCE [LARGE SCALE GENOMIC DNA]</scope>
    <source>
        <strain evidence="3">IBT 24891</strain>
    </source>
</reference>
<evidence type="ECO:0000259" key="1">
    <source>
        <dbReference type="Pfam" id="PF00561"/>
    </source>
</evidence>
<dbReference type="GO" id="GO:0072330">
    <property type="term" value="P:monocarboxylic acid biosynthetic process"/>
    <property type="evidence" value="ECO:0007669"/>
    <property type="project" value="UniProtKB-ARBA"/>
</dbReference>
<protein>
    <recommendedName>
        <fullName evidence="1">AB hydrolase-1 domain-containing protein</fullName>
    </recommendedName>
</protein>
<dbReference type="Proteomes" id="UP000191285">
    <property type="component" value="Unassembled WGS sequence"/>
</dbReference>
<feature type="domain" description="AB hydrolase-1" evidence="1">
    <location>
        <begin position="35"/>
        <end position="138"/>
    </location>
</feature>
<evidence type="ECO:0000313" key="3">
    <source>
        <dbReference type="Proteomes" id="UP000191285"/>
    </source>
</evidence>
<dbReference type="InterPro" id="IPR000073">
    <property type="entry name" value="AB_hydrolase_1"/>
</dbReference>
<name>A0A1V6T0N6_9EURO</name>
<dbReference type="GO" id="GO:0017000">
    <property type="term" value="P:antibiotic biosynthetic process"/>
    <property type="evidence" value="ECO:0007669"/>
    <property type="project" value="UniProtKB-ARBA"/>
</dbReference>
<dbReference type="SUPFAM" id="SSF53474">
    <property type="entry name" value="alpha/beta-Hydrolases"/>
    <property type="match status" value="1"/>
</dbReference>
<proteinExistence type="predicted"/>
<sequence>MSSKPSIPEQTKLEIAFTHVPPSKEPIHKDSSHSTIIFLHGGESCHLEFSRVTPFLANYDILLVDLPGHSRSKEIPFSMKNAIITVSHLIKTKARAGKAHVVGLSLGGFIGLELAKQCPELLLSLWCTGCAPFSGYRKWFVSHPRLLSGIVTMAGKIATERIFWASFGAGVQPIPGLREEVQQNQNLSTMRDVFTELSLVNMDQFSEIRGVRIAIIAGGKQDNVQDTKEVGRLLRGGNPECDAFVVRDAIHWWSIQLPEVFAMGVRAWIEGGDMPSVYESLLSSASSGES</sequence>
<dbReference type="OrthoDB" id="8119704at2759"/>
<gene>
    <name evidence="2" type="ORF">PENSTE_c015G02887</name>
</gene>
<dbReference type="EMBL" id="MLKD01000015">
    <property type="protein sequence ID" value="OQE19510.1"/>
    <property type="molecule type" value="Genomic_DNA"/>
</dbReference>
<dbReference type="STRING" id="303698.A0A1V6T0N6"/>
<organism evidence="2 3">
    <name type="scientific">Penicillium steckii</name>
    <dbReference type="NCBI Taxonomy" id="303698"/>
    <lineage>
        <taxon>Eukaryota</taxon>
        <taxon>Fungi</taxon>
        <taxon>Dikarya</taxon>
        <taxon>Ascomycota</taxon>
        <taxon>Pezizomycotina</taxon>
        <taxon>Eurotiomycetes</taxon>
        <taxon>Eurotiomycetidae</taxon>
        <taxon>Eurotiales</taxon>
        <taxon>Aspergillaceae</taxon>
        <taxon>Penicillium</taxon>
    </lineage>
</organism>
<accession>A0A1V6T0N6</accession>